<keyword evidence="3" id="KW-0597">Phosphoprotein</keyword>
<feature type="domain" description="PAC" evidence="8">
    <location>
        <begin position="599"/>
        <end position="649"/>
    </location>
</feature>
<feature type="domain" description="PAS" evidence="7">
    <location>
        <begin position="781"/>
        <end position="851"/>
    </location>
</feature>
<keyword evidence="4" id="KW-0808">Transferase</keyword>
<dbReference type="InterPro" id="IPR035965">
    <property type="entry name" value="PAS-like_dom_sf"/>
</dbReference>
<evidence type="ECO:0000259" key="7">
    <source>
        <dbReference type="PROSITE" id="PS50112"/>
    </source>
</evidence>
<evidence type="ECO:0000256" key="3">
    <source>
        <dbReference type="ARBA" id="ARBA00022553"/>
    </source>
</evidence>
<dbReference type="RefSeq" id="WP_282589767.1">
    <property type="nucleotide sequence ID" value="NZ_JAPAAF010000001.1"/>
</dbReference>
<dbReference type="AlphaFoldDB" id="A0AA41Y4X7"/>
<dbReference type="SUPFAM" id="SSF55785">
    <property type="entry name" value="PYP-like sensor domain (PAS domain)"/>
    <property type="match status" value="9"/>
</dbReference>
<dbReference type="InterPro" id="IPR013655">
    <property type="entry name" value="PAS_fold_3"/>
</dbReference>
<evidence type="ECO:0000256" key="4">
    <source>
        <dbReference type="ARBA" id="ARBA00022679"/>
    </source>
</evidence>
<dbReference type="NCBIfam" id="TIGR00229">
    <property type="entry name" value="sensory_box"/>
    <property type="match status" value="9"/>
</dbReference>
<feature type="domain" description="PAC" evidence="8">
    <location>
        <begin position="980"/>
        <end position="1030"/>
    </location>
</feature>
<name>A0AA41Y4X7_9BACT</name>
<feature type="domain" description="PAS" evidence="7">
    <location>
        <begin position="273"/>
        <end position="318"/>
    </location>
</feature>
<dbReference type="Gene3D" id="3.30.450.20">
    <property type="entry name" value="PAS domain"/>
    <property type="match status" value="9"/>
</dbReference>
<evidence type="ECO:0000256" key="1">
    <source>
        <dbReference type="ARBA" id="ARBA00000085"/>
    </source>
</evidence>
<dbReference type="InterPro" id="IPR000014">
    <property type="entry name" value="PAS"/>
</dbReference>
<dbReference type="CDD" id="cd00130">
    <property type="entry name" value="PAS"/>
    <property type="match status" value="8"/>
</dbReference>
<reference evidence="9" key="1">
    <citation type="submission" date="2022-10" db="EMBL/GenBank/DDBJ databases">
        <title>Gaoshiqiia sediminis gen. nov., sp. nov., isolated from coastal sediment.</title>
        <authorList>
            <person name="Yu W.X."/>
            <person name="Mu D.S."/>
            <person name="Du J.Z."/>
            <person name="Liang Y.Q."/>
        </authorList>
    </citation>
    <scope>NUCLEOTIDE SEQUENCE</scope>
    <source>
        <strain evidence="9">A06</strain>
    </source>
</reference>
<feature type="domain" description="PAC" evidence="8">
    <location>
        <begin position="346"/>
        <end position="398"/>
    </location>
</feature>
<feature type="domain" description="PAC" evidence="8">
    <location>
        <begin position="856"/>
        <end position="911"/>
    </location>
</feature>
<dbReference type="GO" id="GO:0004673">
    <property type="term" value="F:protein histidine kinase activity"/>
    <property type="evidence" value="ECO:0007669"/>
    <property type="project" value="UniProtKB-EC"/>
</dbReference>
<dbReference type="PROSITE" id="PS50113">
    <property type="entry name" value="PAC"/>
    <property type="match status" value="8"/>
</dbReference>
<dbReference type="Pfam" id="PF13188">
    <property type="entry name" value="PAS_8"/>
    <property type="match status" value="1"/>
</dbReference>
<proteinExistence type="predicted"/>
<evidence type="ECO:0000256" key="5">
    <source>
        <dbReference type="ARBA" id="ARBA00022777"/>
    </source>
</evidence>
<dbReference type="Pfam" id="PF08448">
    <property type="entry name" value="PAS_4"/>
    <property type="match status" value="2"/>
</dbReference>
<feature type="domain" description="PAS" evidence="7">
    <location>
        <begin position="916"/>
        <end position="956"/>
    </location>
</feature>
<dbReference type="InterPro" id="IPR001610">
    <property type="entry name" value="PAC"/>
</dbReference>
<dbReference type="InterPro" id="IPR013767">
    <property type="entry name" value="PAS_fold"/>
</dbReference>
<feature type="domain" description="PAS" evidence="7">
    <location>
        <begin position="12"/>
        <end position="87"/>
    </location>
</feature>
<evidence type="ECO:0000259" key="8">
    <source>
        <dbReference type="PROSITE" id="PS50113"/>
    </source>
</evidence>
<dbReference type="GO" id="GO:0006355">
    <property type="term" value="P:regulation of DNA-templated transcription"/>
    <property type="evidence" value="ECO:0007669"/>
    <property type="project" value="InterPro"/>
</dbReference>
<dbReference type="PANTHER" id="PTHR43304">
    <property type="entry name" value="PHYTOCHROME-LIKE PROTEIN CPH1"/>
    <property type="match status" value="1"/>
</dbReference>
<evidence type="ECO:0000256" key="6">
    <source>
        <dbReference type="SAM" id="Coils"/>
    </source>
</evidence>
<protein>
    <recommendedName>
        <fullName evidence="2">histidine kinase</fullName>
        <ecNumber evidence="2">2.7.13.3</ecNumber>
    </recommendedName>
</protein>
<feature type="domain" description="PAC" evidence="8">
    <location>
        <begin position="220"/>
        <end position="272"/>
    </location>
</feature>
<keyword evidence="6" id="KW-0175">Coiled coil</keyword>
<dbReference type="Gene3D" id="2.10.70.100">
    <property type="match status" value="1"/>
</dbReference>
<dbReference type="InterPro" id="IPR013656">
    <property type="entry name" value="PAS_4"/>
</dbReference>
<comment type="caution">
    <text evidence="9">The sequence shown here is derived from an EMBL/GenBank/DDBJ whole genome shotgun (WGS) entry which is preliminary data.</text>
</comment>
<feature type="domain" description="PAS" evidence="7">
    <location>
        <begin position="650"/>
        <end position="723"/>
    </location>
</feature>
<feature type="coiled-coil region" evidence="6">
    <location>
        <begin position="1149"/>
        <end position="1180"/>
    </location>
</feature>
<dbReference type="Pfam" id="PF00989">
    <property type="entry name" value="PAS"/>
    <property type="match status" value="1"/>
</dbReference>
<accession>A0AA41Y4X7</accession>
<dbReference type="EMBL" id="JAPAAF010000001">
    <property type="protein sequence ID" value="MCW0481162.1"/>
    <property type="molecule type" value="Genomic_DNA"/>
</dbReference>
<dbReference type="SMART" id="SM00091">
    <property type="entry name" value="PAS"/>
    <property type="match status" value="9"/>
</dbReference>
<dbReference type="Pfam" id="PF08447">
    <property type="entry name" value="PAS_3"/>
    <property type="match status" value="3"/>
</dbReference>
<dbReference type="Pfam" id="PF13426">
    <property type="entry name" value="PAS_9"/>
    <property type="match status" value="2"/>
</dbReference>
<feature type="domain" description="PAC" evidence="8">
    <location>
        <begin position="90"/>
        <end position="141"/>
    </location>
</feature>
<dbReference type="SMART" id="SM00086">
    <property type="entry name" value="PAC"/>
    <property type="match status" value="8"/>
</dbReference>
<comment type="catalytic activity">
    <reaction evidence="1">
        <text>ATP + protein L-histidine = ADP + protein N-phospho-L-histidine.</text>
        <dbReference type="EC" id="2.7.13.3"/>
    </reaction>
</comment>
<feature type="domain" description="PAS" evidence="7">
    <location>
        <begin position="1031"/>
        <end position="1086"/>
    </location>
</feature>
<sequence length="1211" mass="140576">MKTEGTPDMRKNEPDLHTLIDNLNGVVYRCRIDTNWTMDYISDAIEEISGYPASDFMGNRTRTYASIIHPDDRDRVWSEIREALDRNRPFTLEYRMITRQGATKWVWERGRRMTGAGGEEWLEGFLEDISSLKETENALRESEENLRITLNSIADAVIATDMRGRVVRMNPQAEKLTGWTFAEVKGKALTDFFHIVHARTGQPVGNPVATVLETGRVVGLANHTRLISKDGTSCHIADSGAPILDEQGQVTGAVIVFRDVTEAYQMQEQIRNSETKHKNLFNSIRDSIVVADIDRKIVRCNPAFTELFGYTESDITGKGTGYLYKDQEEYEEMGRKIRLNKDNPNFILTVSYRKRNGEVFPGETNVFYLRNREGEIEGFIGIIRDVTRQKKMQDELMHWQNLMQYIIKHDPNAISVLDKDLRYVFVSERYLNDYRLKDTDIIGKHHYAVFPDVPQKWKDIHARVLQGEILESEEDLYERHDGSLDYVRWICRPWYKGEDEIGGIVLYTEVITERKKIEHELRLNEERFRAMVENAPDPIFIQSEMKFAYLNPAACRLFGIPSPGQLIGQPVMERFHPDYHAVIRERIRQLNEGRQPVHELLELRFLRMDDSEVWVETAGEPIVYEGKNSSLVFVRDVSLRKQSEKALKESEERWQFALEGSGDGVWDWNLQTNEVFFSDQWKEMLGYHQPEELKNDFSEWRKRVHPDDLERALIDIQKHLSGETPVYQNEHRLKCKDGNYKWILDRGKVVAHDLTGIPIRMIGTHSDIHEKKMAEIRLNEATDLLTLAYDAADLGVWRHDILSDQVYLDERARVFYGFDAGNVSLAEVIGHIHPEDVARLQSEMARVIQPGSSGETNIQYRVVHQDGSVHWLDIFTKINFEGEGEGRKPVFGYGTVQDITRRKEAELRLETTQFGIDHARIGVFQVEEDGAIVYINQYAADNLGYTVDELTGSSLFDIEPTFNLQSFQEHRAKIREQGSNTISSLHRRKDGTEFPVEVTVNYFRYNDKLMSFSFVKDITERHQAEQALRNSELRFRLLAGSAPVGIVISDREQRTVFANQRFTEIVGYTREDLPSADTWWSLVYPDGSLRNEIRQQWDQAIQQARDSRQRVAPMEFPVTCKDETVRQVEFRLASTGELNFVIMTDITKRKQMEDALRKLTEELEHQVAEKTSELQERVNELQRFHDATIEREFRIKELRDELLKLKGGRHV</sequence>
<feature type="domain" description="PAC" evidence="8">
    <location>
        <begin position="470"/>
        <end position="523"/>
    </location>
</feature>
<feature type="domain" description="PAS" evidence="7">
    <location>
        <begin position="524"/>
        <end position="594"/>
    </location>
</feature>
<organism evidence="9 10">
    <name type="scientific">Gaoshiqia sediminis</name>
    <dbReference type="NCBI Taxonomy" id="2986998"/>
    <lineage>
        <taxon>Bacteria</taxon>
        <taxon>Pseudomonadati</taxon>
        <taxon>Bacteroidota</taxon>
        <taxon>Bacteroidia</taxon>
        <taxon>Marinilabiliales</taxon>
        <taxon>Prolixibacteraceae</taxon>
        <taxon>Gaoshiqia</taxon>
    </lineage>
</organism>
<dbReference type="Proteomes" id="UP001163821">
    <property type="component" value="Unassembled WGS sequence"/>
</dbReference>
<evidence type="ECO:0000313" key="10">
    <source>
        <dbReference type="Proteomes" id="UP001163821"/>
    </source>
</evidence>
<feature type="domain" description="PAS" evidence="7">
    <location>
        <begin position="142"/>
        <end position="215"/>
    </location>
</feature>
<dbReference type="EC" id="2.7.13.3" evidence="2"/>
<keyword evidence="10" id="KW-1185">Reference proteome</keyword>
<keyword evidence="5" id="KW-0418">Kinase</keyword>
<dbReference type="PROSITE" id="PS50112">
    <property type="entry name" value="PAS"/>
    <property type="match status" value="8"/>
</dbReference>
<dbReference type="InterPro" id="IPR000700">
    <property type="entry name" value="PAS-assoc_C"/>
</dbReference>
<evidence type="ECO:0000256" key="2">
    <source>
        <dbReference type="ARBA" id="ARBA00012438"/>
    </source>
</evidence>
<evidence type="ECO:0000313" key="9">
    <source>
        <dbReference type="EMBL" id="MCW0481162.1"/>
    </source>
</evidence>
<dbReference type="InterPro" id="IPR052162">
    <property type="entry name" value="Sensor_kinase/Photoreceptor"/>
</dbReference>
<gene>
    <name evidence="9" type="ORF">N2K84_00365</name>
</gene>
<feature type="domain" description="PAC" evidence="8">
    <location>
        <begin position="727"/>
        <end position="780"/>
    </location>
</feature>
<dbReference type="PANTHER" id="PTHR43304:SF1">
    <property type="entry name" value="PAC DOMAIN-CONTAINING PROTEIN"/>
    <property type="match status" value="1"/>
</dbReference>